<protein>
    <recommendedName>
        <fullName evidence="2">PX domain-containing protein</fullName>
    </recommendedName>
</protein>
<proteinExistence type="predicted"/>
<dbReference type="EMBL" id="HBFA01009159">
    <property type="protein sequence ID" value="CAD8657230.1"/>
    <property type="molecule type" value="Transcribed_RNA"/>
</dbReference>
<dbReference type="AlphaFoldDB" id="A0A7S0N180"/>
<feature type="region of interest" description="Disordered" evidence="1">
    <location>
        <begin position="1"/>
        <end position="50"/>
    </location>
</feature>
<dbReference type="PANTHER" id="PTHR10555:SF170">
    <property type="entry name" value="FI18122P1"/>
    <property type="match status" value="1"/>
</dbReference>
<sequence>MTDIPVDIEPPSYASVHESAPPSYASVHESAPPSYASAQPTAESPQLPPDMVFDIDVSDPVKQGDGVNAHVSYRVSTTTNLPQYRWSEFSVIRRFSDFVWLRQRLAECNRGTIIPPLPEKGVATKVFTISTGFIEARRKALVLFLKQVSQHPTLCFSSDLQFFLEASEEAWAEQKQRATSEAASGAHKKPLAQFSKMFTDAASSLVNGGQKVERFEDAEQLRVQEFYTAGTTHVADVKRQAERLVRKQRDMGKATAECGDALQALSACETGLLKEALIALGTGMHDAAKVTEGGAEAL</sequence>
<name>A0A7S0N180_9CHLO</name>
<accession>A0A7S0N180</accession>
<dbReference type="SMART" id="SM00312">
    <property type="entry name" value="PX"/>
    <property type="match status" value="1"/>
</dbReference>
<feature type="non-terminal residue" evidence="3">
    <location>
        <position position="298"/>
    </location>
</feature>
<dbReference type="PANTHER" id="PTHR10555">
    <property type="entry name" value="SORTING NEXIN"/>
    <property type="match status" value="1"/>
</dbReference>
<evidence type="ECO:0000256" key="1">
    <source>
        <dbReference type="SAM" id="MobiDB-lite"/>
    </source>
</evidence>
<evidence type="ECO:0000313" key="3">
    <source>
        <dbReference type="EMBL" id="CAD8657230.1"/>
    </source>
</evidence>
<dbReference type="GO" id="GO:0035091">
    <property type="term" value="F:phosphatidylinositol binding"/>
    <property type="evidence" value="ECO:0007669"/>
    <property type="project" value="InterPro"/>
</dbReference>
<dbReference type="InterPro" id="IPR027267">
    <property type="entry name" value="AH/BAR_dom_sf"/>
</dbReference>
<evidence type="ECO:0000259" key="2">
    <source>
        <dbReference type="PROSITE" id="PS50195"/>
    </source>
</evidence>
<dbReference type="Pfam" id="PF00787">
    <property type="entry name" value="PX"/>
    <property type="match status" value="1"/>
</dbReference>
<dbReference type="SUPFAM" id="SSF64268">
    <property type="entry name" value="PX domain"/>
    <property type="match status" value="1"/>
</dbReference>
<dbReference type="InterPro" id="IPR036871">
    <property type="entry name" value="PX_dom_sf"/>
</dbReference>
<dbReference type="GO" id="GO:0005768">
    <property type="term" value="C:endosome"/>
    <property type="evidence" value="ECO:0007669"/>
    <property type="project" value="TreeGrafter"/>
</dbReference>
<feature type="domain" description="PX" evidence="2">
    <location>
        <begin position="51"/>
        <end position="170"/>
    </location>
</feature>
<reference evidence="3" key="1">
    <citation type="submission" date="2021-01" db="EMBL/GenBank/DDBJ databases">
        <authorList>
            <person name="Corre E."/>
            <person name="Pelletier E."/>
            <person name="Niang G."/>
            <person name="Scheremetjew M."/>
            <person name="Finn R."/>
            <person name="Kale V."/>
            <person name="Holt S."/>
            <person name="Cochrane G."/>
            <person name="Meng A."/>
            <person name="Brown T."/>
            <person name="Cohen L."/>
        </authorList>
    </citation>
    <scope>NUCLEOTIDE SEQUENCE</scope>
    <source>
        <strain evidence="3">CCMP722</strain>
    </source>
</reference>
<dbReference type="PROSITE" id="PS50195">
    <property type="entry name" value="PX"/>
    <property type="match status" value="1"/>
</dbReference>
<dbReference type="CDD" id="cd06859">
    <property type="entry name" value="PX_SNX1_2_like"/>
    <property type="match status" value="1"/>
</dbReference>
<gene>
    <name evidence="3" type="ORF">POBO1169_LOCUS4827</name>
</gene>
<dbReference type="Gene3D" id="1.20.1270.60">
    <property type="entry name" value="Arfaptin homology (AH) domain/BAR domain"/>
    <property type="match status" value="1"/>
</dbReference>
<dbReference type="Gene3D" id="3.30.1520.10">
    <property type="entry name" value="Phox-like domain"/>
    <property type="match status" value="1"/>
</dbReference>
<dbReference type="InterPro" id="IPR001683">
    <property type="entry name" value="PX_dom"/>
</dbReference>
<organism evidence="3">
    <name type="scientific">Pyramimonas obovata</name>
    <dbReference type="NCBI Taxonomy" id="1411642"/>
    <lineage>
        <taxon>Eukaryota</taxon>
        <taxon>Viridiplantae</taxon>
        <taxon>Chlorophyta</taxon>
        <taxon>Pyramimonadophyceae</taxon>
        <taxon>Pyramimonadales</taxon>
        <taxon>Pyramimonadaceae</taxon>
        <taxon>Pyramimonas</taxon>
        <taxon>Pyramimonas incertae sedis</taxon>
    </lineage>
</organism>